<evidence type="ECO:0000256" key="9">
    <source>
        <dbReference type="ARBA" id="ARBA00047412"/>
    </source>
</evidence>
<evidence type="ECO:0000256" key="5">
    <source>
        <dbReference type="ARBA" id="ARBA00022898"/>
    </source>
</evidence>
<dbReference type="Pfam" id="PF00155">
    <property type="entry name" value="Aminotran_1_2"/>
    <property type="match status" value="1"/>
</dbReference>
<dbReference type="GO" id="GO:0030170">
    <property type="term" value="F:pyridoxal phosphate binding"/>
    <property type="evidence" value="ECO:0007669"/>
    <property type="project" value="InterPro"/>
</dbReference>
<dbReference type="FunFam" id="3.90.1150.10:FF:000010">
    <property type="entry name" value="Alanine aminotransferase 2"/>
    <property type="match status" value="1"/>
</dbReference>
<comment type="catalytic activity">
    <reaction evidence="9">
        <text>L-alanine + 2-oxoglutarate = pyruvate + L-glutamate</text>
        <dbReference type="Rhea" id="RHEA:19453"/>
        <dbReference type="ChEBI" id="CHEBI:15361"/>
        <dbReference type="ChEBI" id="CHEBI:16810"/>
        <dbReference type="ChEBI" id="CHEBI:29985"/>
        <dbReference type="ChEBI" id="CHEBI:57972"/>
        <dbReference type="EC" id="2.6.1.2"/>
    </reaction>
</comment>
<evidence type="ECO:0000256" key="7">
    <source>
        <dbReference type="ARBA" id="ARBA00025785"/>
    </source>
</evidence>
<evidence type="ECO:0000313" key="11">
    <source>
        <dbReference type="EMBL" id="CAB3220208.1"/>
    </source>
</evidence>
<gene>
    <name evidence="11" type="ORF">APLA_LOCUS215</name>
</gene>
<comment type="similarity">
    <text evidence="7">Belongs to the class-I pyridoxal-phosphate-dependent aminotransferase family. Alanine aminotransferase subfamily.</text>
</comment>
<dbReference type="InterPro" id="IPR015421">
    <property type="entry name" value="PyrdxlP-dep_Trfase_major"/>
</dbReference>
<evidence type="ECO:0000256" key="4">
    <source>
        <dbReference type="ARBA" id="ARBA00022679"/>
    </source>
</evidence>
<protein>
    <recommendedName>
        <fullName evidence="8">alanine transaminase</fullName>
        <ecNumber evidence="8">2.6.1.2</ecNumber>
    </recommendedName>
</protein>
<dbReference type="SUPFAM" id="SSF53383">
    <property type="entry name" value="PLP-dependent transferases"/>
    <property type="match status" value="1"/>
</dbReference>
<feature type="domain" description="Aminotransferase class I/classII large" evidence="10">
    <location>
        <begin position="121"/>
        <end position="477"/>
    </location>
</feature>
<dbReference type="PANTHER" id="PTHR11751:SF29">
    <property type="entry name" value="ALANINE TRANSAMINASE"/>
    <property type="match status" value="1"/>
</dbReference>
<evidence type="ECO:0000313" key="12">
    <source>
        <dbReference type="Proteomes" id="UP000494256"/>
    </source>
</evidence>
<proteinExistence type="inferred from homology"/>
<dbReference type="CDD" id="cd00609">
    <property type="entry name" value="AAT_like"/>
    <property type="match status" value="1"/>
</dbReference>
<dbReference type="InterPro" id="IPR015422">
    <property type="entry name" value="PyrdxlP-dep_Trfase_small"/>
</dbReference>
<dbReference type="FunFam" id="1.10.287.1970:FF:000001">
    <property type="entry name" value="Alanine aminotransferase 2"/>
    <property type="match status" value="1"/>
</dbReference>
<evidence type="ECO:0000256" key="2">
    <source>
        <dbReference type="ARBA" id="ARBA00011738"/>
    </source>
</evidence>
<evidence type="ECO:0000256" key="3">
    <source>
        <dbReference type="ARBA" id="ARBA00022576"/>
    </source>
</evidence>
<keyword evidence="4" id="KW-0808">Transferase</keyword>
<dbReference type="EC" id="2.6.1.2" evidence="8"/>
<dbReference type="Proteomes" id="UP000494256">
    <property type="component" value="Unassembled WGS sequence"/>
</dbReference>
<evidence type="ECO:0000256" key="8">
    <source>
        <dbReference type="ARBA" id="ARBA00026106"/>
    </source>
</evidence>
<comment type="subunit">
    <text evidence="2">Homodimer.</text>
</comment>
<comment type="caution">
    <text evidence="11">The sequence shown here is derived from an EMBL/GenBank/DDBJ whole genome shotgun (WGS) entry which is preliminary data.</text>
</comment>
<comment type="cofactor">
    <cofactor evidence="1">
        <name>pyridoxal 5'-phosphate</name>
        <dbReference type="ChEBI" id="CHEBI:597326"/>
    </cofactor>
</comment>
<dbReference type="InterPro" id="IPR004839">
    <property type="entry name" value="Aminotransferase_I/II_large"/>
</dbReference>
<name>A0A8S0YLU0_ARCPL</name>
<evidence type="ECO:0000256" key="6">
    <source>
        <dbReference type="ARBA" id="ARBA00025708"/>
    </source>
</evidence>
<sequence>MYRHVKCHGGSNRCSQVSSKTLTIDKLSPNILAMEYAVRGPLDIRAREIEKELQSGAKKPFKNVIKANIGDVHAMGQPPITFIRQVVACAVCPTLIETYCFPADVKARACEILESCGGYSVGAYTSSQGIERIRKNIAAYLAKRDGHPSDWENICLSSGASAGIKNILRLFCKNIDGKKTGIMIPIPQYPLYTAAIAELGLVSVGYYLDEDNDWGLSAEELQRSYAAAATTCNVRAIVIINPGNPTGQVLTRKNIESVIKFAHEKNLFIFADEVYQQNIYDKNSQFFSFKKILCELGEPYCKTELASFMSASKCYMGECGLRGGWMEVVNMDLDVRAQLYKSMSAILCPNTIGQIVIDCVVKEPCPGDPSYDLFNKEKTYMLKSLAERAMMAHHTFNRMEGFSCNNVQGAMYAFPRINLPPKAIQKAKENKMEPDVFYAMRLLEESGISVVPGSGFGQKPDTYHFRTTILPQPKVLKEMLKIFEGFQAKFLKEFS</sequence>
<keyword evidence="3" id="KW-0032">Aminotransferase</keyword>
<keyword evidence="5" id="KW-0663">Pyridoxal phosphate</keyword>
<dbReference type="Gene3D" id="3.40.640.10">
    <property type="entry name" value="Type I PLP-dependent aspartate aminotransferase-like (Major domain)"/>
    <property type="match status" value="1"/>
</dbReference>
<dbReference type="GO" id="GO:0004021">
    <property type="term" value="F:L-alanine:2-oxoglutarate aminotransferase activity"/>
    <property type="evidence" value="ECO:0007669"/>
    <property type="project" value="UniProtKB-EC"/>
</dbReference>
<dbReference type="Gene3D" id="1.10.287.1970">
    <property type="match status" value="1"/>
</dbReference>
<accession>A0A8S0YLU0</accession>
<dbReference type="FunFam" id="3.40.640.10:FF:000012">
    <property type="entry name" value="alanine aminotransferase 2"/>
    <property type="match status" value="1"/>
</dbReference>
<evidence type="ECO:0000256" key="1">
    <source>
        <dbReference type="ARBA" id="ARBA00001933"/>
    </source>
</evidence>
<dbReference type="EMBL" id="CADEBD010000037">
    <property type="protein sequence ID" value="CAB3220208.1"/>
    <property type="molecule type" value="Genomic_DNA"/>
</dbReference>
<reference evidence="11 12" key="1">
    <citation type="submission" date="2020-04" db="EMBL/GenBank/DDBJ databases">
        <authorList>
            <person name="Wallbank WR R."/>
            <person name="Pardo Diaz C."/>
            <person name="Kozak K."/>
            <person name="Martin S."/>
            <person name="Jiggins C."/>
            <person name="Moest M."/>
            <person name="Warren A I."/>
            <person name="Byers J.R.P. K."/>
            <person name="Montejo-Kovacevich G."/>
            <person name="Yen C E."/>
        </authorList>
    </citation>
    <scope>NUCLEOTIDE SEQUENCE [LARGE SCALE GENOMIC DNA]</scope>
</reference>
<evidence type="ECO:0000259" key="10">
    <source>
        <dbReference type="Pfam" id="PF00155"/>
    </source>
</evidence>
<dbReference type="Gene3D" id="3.90.1150.10">
    <property type="entry name" value="Aspartate Aminotransferase, domain 1"/>
    <property type="match status" value="1"/>
</dbReference>
<organism evidence="11 12">
    <name type="scientific">Arctia plantaginis</name>
    <name type="common">Wood tiger moth</name>
    <name type="synonym">Phalaena plantaginis</name>
    <dbReference type="NCBI Taxonomy" id="874455"/>
    <lineage>
        <taxon>Eukaryota</taxon>
        <taxon>Metazoa</taxon>
        <taxon>Ecdysozoa</taxon>
        <taxon>Arthropoda</taxon>
        <taxon>Hexapoda</taxon>
        <taxon>Insecta</taxon>
        <taxon>Pterygota</taxon>
        <taxon>Neoptera</taxon>
        <taxon>Endopterygota</taxon>
        <taxon>Lepidoptera</taxon>
        <taxon>Glossata</taxon>
        <taxon>Ditrysia</taxon>
        <taxon>Noctuoidea</taxon>
        <taxon>Erebidae</taxon>
        <taxon>Arctiinae</taxon>
        <taxon>Arctia</taxon>
    </lineage>
</organism>
<dbReference type="PANTHER" id="PTHR11751">
    <property type="entry name" value="ALANINE AMINOTRANSFERASE"/>
    <property type="match status" value="1"/>
</dbReference>
<dbReference type="InterPro" id="IPR045088">
    <property type="entry name" value="ALAT1/2-like"/>
</dbReference>
<dbReference type="OrthoDB" id="10059103at2759"/>
<comment type="pathway">
    <text evidence="6">Amino-acid degradation; L-alanine degradation via transaminase pathway; pyruvate from L-alanine: step 1/1.</text>
</comment>
<dbReference type="AlphaFoldDB" id="A0A8S0YLU0"/>
<dbReference type="InterPro" id="IPR015424">
    <property type="entry name" value="PyrdxlP-dep_Trfase"/>
</dbReference>